<dbReference type="AlphaFoldDB" id="A0AAE0ZZT5"/>
<reference evidence="1" key="1">
    <citation type="journal article" date="2023" name="G3 (Bethesda)">
        <title>A reference genome for the long-term kleptoplast-retaining sea slug Elysia crispata morphotype clarki.</title>
        <authorList>
            <person name="Eastman K.E."/>
            <person name="Pendleton A.L."/>
            <person name="Shaikh M.A."/>
            <person name="Suttiyut T."/>
            <person name="Ogas R."/>
            <person name="Tomko P."/>
            <person name="Gavelis G."/>
            <person name="Widhalm J.R."/>
            <person name="Wisecaver J.H."/>
        </authorList>
    </citation>
    <scope>NUCLEOTIDE SEQUENCE</scope>
    <source>
        <strain evidence="1">ECLA1</strain>
    </source>
</reference>
<proteinExistence type="predicted"/>
<sequence length="108" mass="12364">MQSTAKIIPLHVYRRRNHDFQLKPSSAIHKKYDTQIPQAMASQELASPCQCHDVKFHGQLQNSLERPAQILDGRNGAIGRGSERQWPLWTGIRQIPVEGKVNYVYKSL</sequence>
<evidence type="ECO:0000313" key="2">
    <source>
        <dbReference type="Proteomes" id="UP001283361"/>
    </source>
</evidence>
<dbReference type="EMBL" id="JAWDGP010002895">
    <property type="protein sequence ID" value="KAK3778688.1"/>
    <property type="molecule type" value="Genomic_DNA"/>
</dbReference>
<keyword evidence="2" id="KW-1185">Reference proteome</keyword>
<accession>A0AAE0ZZT5</accession>
<evidence type="ECO:0000313" key="1">
    <source>
        <dbReference type="EMBL" id="KAK3778688.1"/>
    </source>
</evidence>
<comment type="caution">
    <text evidence="1">The sequence shown here is derived from an EMBL/GenBank/DDBJ whole genome shotgun (WGS) entry which is preliminary data.</text>
</comment>
<organism evidence="1 2">
    <name type="scientific">Elysia crispata</name>
    <name type="common">lettuce slug</name>
    <dbReference type="NCBI Taxonomy" id="231223"/>
    <lineage>
        <taxon>Eukaryota</taxon>
        <taxon>Metazoa</taxon>
        <taxon>Spiralia</taxon>
        <taxon>Lophotrochozoa</taxon>
        <taxon>Mollusca</taxon>
        <taxon>Gastropoda</taxon>
        <taxon>Heterobranchia</taxon>
        <taxon>Euthyneura</taxon>
        <taxon>Panpulmonata</taxon>
        <taxon>Sacoglossa</taxon>
        <taxon>Placobranchoidea</taxon>
        <taxon>Plakobranchidae</taxon>
        <taxon>Elysia</taxon>
    </lineage>
</organism>
<name>A0AAE0ZZT5_9GAST</name>
<protein>
    <submittedName>
        <fullName evidence="1">Uncharacterized protein</fullName>
    </submittedName>
</protein>
<dbReference type="Proteomes" id="UP001283361">
    <property type="component" value="Unassembled WGS sequence"/>
</dbReference>
<gene>
    <name evidence="1" type="ORF">RRG08_012961</name>
</gene>